<dbReference type="EMBL" id="QEAO01000002">
    <property type="protein sequence ID" value="TPX37555.1"/>
    <property type="molecule type" value="Genomic_DNA"/>
</dbReference>
<dbReference type="Gene3D" id="3.60.15.10">
    <property type="entry name" value="Ribonuclease Z/Hydroxyacylglutathione hydrolase-like"/>
    <property type="match status" value="2"/>
</dbReference>
<evidence type="ECO:0000256" key="7">
    <source>
        <dbReference type="ARBA" id="ARBA00022723"/>
    </source>
</evidence>
<feature type="compositionally biased region" description="Polar residues" evidence="11">
    <location>
        <begin position="81"/>
        <end position="99"/>
    </location>
</feature>
<evidence type="ECO:0000256" key="9">
    <source>
        <dbReference type="ARBA" id="ARBA00022801"/>
    </source>
</evidence>
<name>A0A507CIK7_9FUNG</name>
<feature type="region of interest" description="Disordered" evidence="11">
    <location>
        <begin position="194"/>
        <end position="229"/>
    </location>
</feature>
<evidence type="ECO:0000256" key="8">
    <source>
        <dbReference type="ARBA" id="ARBA00022759"/>
    </source>
</evidence>
<feature type="compositionally biased region" description="Polar residues" evidence="11">
    <location>
        <begin position="148"/>
        <end position="161"/>
    </location>
</feature>
<keyword evidence="8" id="KW-0255">Endonuclease</keyword>
<sequence length="851" mass="93852">MSSKVEVDELTPESPNFRDANLQVQHVFIYPDQNHPAFQVSMGIKLVEHSSLNQVAMTDDDLQSPAGKRLKAEAAAAPAASNGSDSPLVSNATTASNVDVASDAVKESRPSVTSSPQVSAQPAPPVEANHVCTSTASKSSVLPDAFPSQPSQNGLTAQDSKSGGFAPNRMNEATAMKRRHQIIEQMFNRAEALDTPRGRLPPGVKPPRTKFDPEATPNVSAGKRKATDTVSLPRTRPAFESIAYICQGPSTKGKFYKDKAEALGALPGNQFGMLYNGISVTLDDGTVIRPDQVLDPDVPGSIFIVIDCPNASYVGSLTQNQAFVPHFRVNATNQVKVIIHMLGDDVLDHPEYRNWVNEFDNESTQHLIISRKHCPKPIVFTGSAITQYRLNMIDPDVFRVPIYENRMMDLRRADPNLPPLPRWTIPATHLLIYHLNPIAVTDTTEQRPLFHINDTKNGVVHGIHYLRKFIGTSQDVCQQIQESAESVESDYGPGADVMVTMLGTGAALPSRFRNVSSTLISIPNYGHILLDAGEGTYGQIFRRFSQDTSVSIDDILLNLKCIFISHMHADHHLGVIRLLLSRREAFFTRGMAPPPLCIIGPPQYWIWLSEFSDVQDLGLDGKKGIYFIRADLIVQERSNVYNAYLERIKDTLGFNVFSTIPVDHCTYAYALIMQHRDGWKIVWVSGSGAILEALQEPDLLIHESTFEPDHADEAVEKRHCTTGEAVIVAGRMKAKALLLTHFSQRYPRLPYVRDPKNRTAVAFDLMSVKLKQLRRFGMYGPALQDLYPNYEGPPQYNDDIEYGPADEDMDAQQQNGNQTDDTMALESAAVGVGGEEGVVNSGDDGKAAPDE</sequence>
<keyword evidence="10" id="KW-0862">Zinc</keyword>
<evidence type="ECO:0000313" key="12">
    <source>
        <dbReference type="EMBL" id="TPX37555.1"/>
    </source>
</evidence>
<evidence type="ECO:0000256" key="11">
    <source>
        <dbReference type="SAM" id="MobiDB-lite"/>
    </source>
</evidence>
<evidence type="ECO:0000256" key="4">
    <source>
        <dbReference type="ARBA" id="ARBA00012477"/>
    </source>
</evidence>
<dbReference type="CDD" id="cd07718">
    <property type="entry name" value="RNaseZ_ELAC1_ELAC2-C-term-like_MBL-fold"/>
    <property type="match status" value="1"/>
</dbReference>
<dbReference type="SUPFAM" id="SSF56281">
    <property type="entry name" value="Metallo-hydrolase/oxidoreductase"/>
    <property type="match status" value="2"/>
</dbReference>
<evidence type="ECO:0000256" key="2">
    <source>
        <dbReference type="ARBA" id="ARBA00001947"/>
    </source>
</evidence>
<dbReference type="EC" id="3.1.26.11" evidence="4"/>
<proteinExistence type="inferred from homology"/>
<reference evidence="12 13" key="1">
    <citation type="journal article" date="2019" name="Sci. Rep.">
        <title>Comparative genomics of chytrid fungi reveal insights into the obligate biotrophic and pathogenic lifestyle of Synchytrium endobioticum.</title>
        <authorList>
            <person name="van de Vossenberg B.T.L.H."/>
            <person name="Warris S."/>
            <person name="Nguyen H.D.T."/>
            <person name="van Gent-Pelzer M.P.E."/>
            <person name="Joly D.L."/>
            <person name="van de Geest H.C."/>
            <person name="Bonants P.J.M."/>
            <person name="Smith D.S."/>
            <person name="Levesque C.A."/>
            <person name="van der Lee T.A.J."/>
        </authorList>
    </citation>
    <scope>NUCLEOTIDE SEQUENCE [LARGE SCALE GENOMIC DNA]</scope>
    <source>
        <strain evidence="12 13">JEL517</strain>
    </source>
</reference>
<dbReference type="AlphaFoldDB" id="A0A507CIK7"/>
<feature type="region of interest" description="Disordered" evidence="11">
    <location>
        <begin position="787"/>
        <end position="851"/>
    </location>
</feature>
<protein>
    <recommendedName>
        <fullName evidence="4">ribonuclease Z</fullName>
        <ecNumber evidence="4">3.1.26.11</ecNumber>
    </recommendedName>
</protein>
<comment type="similarity">
    <text evidence="3">Belongs to the RNase Z family.</text>
</comment>
<dbReference type="InterPro" id="IPR047151">
    <property type="entry name" value="RNZ2-like"/>
</dbReference>
<feature type="compositionally biased region" description="Polar residues" evidence="11">
    <location>
        <begin position="811"/>
        <end position="821"/>
    </location>
</feature>
<feature type="compositionally biased region" description="Acidic residues" evidence="11">
    <location>
        <begin position="798"/>
        <end position="810"/>
    </location>
</feature>
<dbReference type="GO" id="GO:0046872">
    <property type="term" value="F:metal ion binding"/>
    <property type="evidence" value="ECO:0007669"/>
    <property type="project" value="UniProtKB-KW"/>
</dbReference>
<dbReference type="RefSeq" id="XP_031027466.1">
    <property type="nucleotide sequence ID" value="XM_031166553.1"/>
</dbReference>
<evidence type="ECO:0000256" key="10">
    <source>
        <dbReference type="ARBA" id="ARBA00022833"/>
    </source>
</evidence>
<evidence type="ECO:0000256" key="1">
    <source>
        <dbReference type="ARBA" id="ARBA00000402"/>
    </source>
</evidence>
<evidence type="ECO:0000256" key="6">
    <source>
        <dbReference type="ARBA" id="ARBA00022722"/>
    </source>
</evidence>
<comment type="caution">
    <text evidence="12">The sequence shown here is derived from an EMBL/GenBank/DDBJ whole genome shotgun (WGS) entry which is preliminary data.</text>
</comment>
<dbReference type="PANTHER" id="PTHR12553">
    <property type="entry name" value="ZINC PHOSPHODIESTERASE ELAC PROTEIN 2"/>
    <property type="match status" value="1"/>
</dbReference>
<keyword evidence="13" id="KW-1185">Reference proteome</keyword>
<keyword evidence="7" id="KW-0479">Metal-binding</keyword>
<comment type="cofactor">
    <cofactor evidence="2">
        <name>Zn(2+)</name>
        <dbReference type="ChEBI" id="CHEBI:29105"/>
    </cofactor>
</comment>
<dbReference type="Proteomes" id="UP000319731">
    <property type="component" value="Unassembled WGS sequence"/>
</dbReference>
<organism evidence="12 13">
    <name type="scientific">Synchytrium microbalum</name>
    <dbReference type="NCBI Taxonomy" id="1806994"/>
    <lineage>
        <taxon>Eukaryota</taxon>
        <taxon>Fungi</taxon>
        <taxon>Fungi incertae sedis</taxon>
        <taxon>Chytridiomycota</taxon>
        <taxon>Chytridiomycota incertae sedis</taxon>
        <taxon>Chytridiomycetes</taxon>
        <taxon>Synchytriales</taxon>
        <taxon>Synchytriaceae</taxon>
        <taxon>Synchytrium</taxon>
    </lineage>
</organism>
<feature type="region of interest" description="Disordered" evidence="11">
    <location>
        <begin position="61"/>
        <end position="168"/>
    </location>
</feature>
<accession>A0A507CIK7</accession>
<comment type="catalytic activity">
    <reaction evidence="1">
        <text>Endonucleolytic cleavage of RNA, removing extra 3' nucleotides from tRNA precursor, generating 3' termini of tRNAs. A 3'-hydroxy group is left at the tRNA terminus and a 5'-phosphoryl group is left at the trailer molecule.</text>
        <dbReference type="EC" id="3.1.26.11"/>
    </reaction>
</comment>
<dbReference type="GeneID" id="42001850"/>
<dbReference type="GO" id="GO:0005739">
    <property type="term" value="C:mitochondrion"/>
    <property type="evidence" value="ECO:0007669"/>
    <property type="project" value="TreeGrafter"/>
</dbReference>
<dbReference type="InterPro" id="IPR036866">
    <property type="entry name" value="RibonucZ/Hydroxyglut_hydro"/>
</dbReference>
<evidence type="ECO:0000256" key="5">
    <source>
        <dbReference type="ARBA" id="ARBA00022694"/>
    </source>
</evidence>
<dbReference type="GO" id="GO:1990180">
    <property type="term" value="P:mitochondrial tRNA 3'-end processing"/>
    <property type="evidence" value="ECO:0007669"/>
    <property type="project" value="TreeGrafter"/>
</dbReference>
<evidence type="ECO:0000256" key="3">
    <source>
        <dbReference type="ARBA" id="ARBA00007823"/>
    </source>
</evidence>
<evidence type="ECO:0000313" key="13">
    <source>
        <dbReference type="Proteomes" id="UP000319731"/>
    </source>
</evidence>
<keyword evidence="6" id="KW-0540">Nuclease</keyword>
<keyword evidence="9" id="KW-0378">Hydrolase</keyword>
<dbReference type="STRING" id="1806994.A0A507CIK7"/>
<dbReference type="GO" id="GO:0042781">
    <property type="term" value="F:3'-tRNA processing endoribonuclease activity"/>
    <property type="evidence" value="ECO:0007669"/>
    <property type="project" value="UniProtKB-EC"/>
</dbReference>
<gene>
    <name evidence="12" type="ORF">SmJEL517_g00624</name>
</gene>
<dbReference type="PANTHER" id="PTHR12553:SF49">
    <property type="entry name" value="ZINC PHOSPHODIESTERASE ELAC PROTEIN 2"/>
    <property type="match status" value="1"/>
</dbReference>
<dbReference type="OrthoDB" id="527344at2759"/>
<keyword evidence="5" id="KW-0819">tRNA processing</keyword>
<feature type="compositionally biased region" description="Polar residues" evidence="11">
    <location>
        <begin position="131"/>
        <end position="140"/>
    </location>
</feature>